<sequence>MSFLQGTSLWIRRGMGGSSKYLTRPLASTSTQILAVTSRPNSTTRSPKPPLRRIRGVPADQGGLEFEDIVEARVVRPPQLNKALDNDFTEGIDQTSLALALDEFARRPIVRQLAADHGLGQKLFIKAFYSFKQYCVAQNAVLEPALLVTFHDIIKRNHDVDRLYEFFLNHAKKVFPHIEAMNELKMISDLTQPHNWYPDARTIQRKIIFHAGPTNSGKTHNALKRFREAKSGVYCGPLKLLAAEAFIRTNELGVKCDMVTGEERRFAVDSFHPSTHLSSTVEMLSTTMRVEVAVIDEIQMLRDEQRGWAWTRALLGVAADEVHLCGEPAAIDMVRKLIEPIGETVEVFEYERKSPLNISKEGLRSFDRVEPGDAIVCFSKKVIYSITRQLEKLGIKPAVIYGDLPPGAKLSQAARFNDPDDPCNVLVSTDAIGMGLNLNIKRVVFAGLTRRSELIPNYQALQIGGRAGRFGTQYAEGVVTTFRQEDIGTLRDILGKPVPPIEIVGISPTYEQIETFSFHLPQASFVTLLDLFVSVCSVSDHFFICSTVKQMRHFAELIDRVALPLKVRYTFCICPLNVEDKKKEAAFVKMANRFSSGQLLTYDWMMDTVMGCEEWPPAIPKTLAELEELEDLYEIIDTYLWLSLRFPDMMPDEEAMRTANGQLDKVIQVGVENIVDLFAAQGKEGSEQAKLREKQQTAKDKEEWEKLQKEQADVNDLKLPSKRKGKRRSILDKARGVLTEEELKILKEALGKDDDEK</sequence>
<dbReference type="CDD" id="cd17913">
    <property type="entry name" value="DEXQc_Suv3"/>
    <property type="match status" value="1"/>
</dbReference>
<dbReference type="Pfam" id="PF18114">
    <property type="entry name" value="Suv3_N"/>
    <property type="match status" value="1"/>
</dbReference>
<evidence type="ECO:0000256" key="11">
    <source>
        <dbReference type="ARBA" id="ARBA00023128"/>
    </source>
</evidence>
<dbReference type="AlphaFoldDB" id="A0AAF3EW41"/>
<dbReference type="GO" id="GO:0003724">
    <property type="term" value="F:RNA helicase activity"/>
    <property type="evidence" value="ECO:0007669"/>
    <property type="project" value="UniProtKB-EC"/>
</dbReference>
<dbReference type="InterPro" id="IPR044774">
    <property type="entry name" value="Suv3_DEXQc"/>
</dbReference>
<dbReference type="Pfam" id="PF18147">
    <property type="entry name" value="Suv3_C_1"/>
    <property type="match status" value="1"/>
</dbReference>
<comment type="cofactor">
    <cofactor evidence="1">
        <name>Mn(2+)</name>
        <dbReference type="ChEBI" id="CHEBI:29035"/>
    </cofactor>
</comment>
<dbReference type="WBParaSite" id="MBELARI_LOCUS18339">
    <property type="protein sequence ID" value="MBELARI_LOCUS18339"/>
    <property type="gene ID" value="MBELARI_LOCUS18339"/>
</dbReference>
<feature type="region of interest" description="Disordered" evidence="14">
    <location>
        <begin position="686"/>
        <end position="730"/>
    </location>
</feature>
<comment type="cofactor">
    <cofactor evidence="2">
        <name>Mg(2+)</name>
        <dbReference type="ChEBI" id="CHEBI:18420"/>
    </cofactor>
</comment>
<dbReference type="SUPFAM" id="SSF52540">
    <property type="entry name" value="P-loop containing nucleoside triphosphate hydrolases"/>
    <property type="match status" value="2"/>
</dbReference>
<comment type="catalytic activity">
    <reaction evidence="12">
        <text>ATP + H2O = ADP + phosphate + H(+)</text>
        <dbReference type="Rhea" id="RHEA:13065"/>
        <dbReference type="ChEBI" id="CHEBI:15377"/>
        <dbReference type="ChEBI" id="CHEBI:15378"/>
        <dbReference type="ChEBI" id="CHEBI:30616"/>
        <dbReference type="ChEBI" id="CHEBI:43474"/>
        <dbReference type="ChEBI" id="CHEBI:456216"/>
        <dbReference type="EC" id="3.6.4.13"/>
    </reaction>
</comment>
<evidence type="ECO:0000256" key="14">
    <source>
        <dbReference type="SAM" id="MobiDB-lite"/>
    </source>
</evidence>
<evidence type="ECO:0000256" key="1">
    <source>
        <dbReference type="ARBA" id="ARBA00001936"/>
    </source>
</evidence>
<dbReference type="Gene3D" id="1.20.58.1080">
    <property type="match status" value="1"/>
</dbReference>
<evidence type="ECO:0000256" key="8">
    <source>
        <dbReference type="ARBA" id="ARBA00022806"/>
    </source>
</evidence>
<dbReference type="CDD" id="cd18805">
    <property type="entry name" value="SF2_C_suv3"/>
    <property type="match status" value="1"/>
</dbReference>
<feature type="domain" description="Helicase C-terminal" evidence="15">
    <location>
        <begin position="361"/>
        <end position="517"/>
    </location>
</feature>
<keyword evidence="10" id="KW-0809">Transit peptide</keyword>
<dbReference type="Pfam" id="PF00271">
    <property type="entry name" value="Helicase_C"/>
    <property type="match status" value="1"/>
</dbReference>
<comment type="similarity">
    <text evidence="4">Belongs to the helicase family.</text>
</comment>
<evidence type="ECO:0000256" key="4">
    <source>
        <dbReference type="ARBA" id="ARBA00008708"/>
    </source>
</evidence>
<dbReference type="EC" id="3.6.4.13" evidence="5"/>
<dbReference type="GO" id="GO:0045025">
    <property type="term" value="C:mitochondrial degradosome"/>
    <property type="evidence" value="ECO:0007669"/>
    <property type="project" value="TreeGrafter"/>
</dbReference>
<dbReference type="InterPro" id="IPR022192">
    <property type="entry name" value="SUV3_C"/>
</dbReference>
<keyword evidence="11" id="KW-0496">Mitochondrion</keyword>
<dbReference type="FunFam" id="3.40.50.300:FF:000446">
    <property type="entry name" value="ATP-dependent RNA helicase SUPV3L1, mitochondrial"/>
    <property type="match status" value="1"/>
</dbReference>
<evidence type="ECO:0000256" key="10">
    <source>
        <dbReference type="ARBA" id="ARBA00022946"/>
    </source>
</evidence>
<name>A0AAF3EW41_9BILA</name>
<evidence type="ECO:0000256" key="7">
    <source>
        <dbReference type="ARBA" id="ARBA00022801"/>
    </source>
</evidence>
<proteinExistence type="inferred from homology"/>
<dbReference type="InterPro" id="IPR027417">
    <property type="entry name" value="P-loop_NTPase"/>
</dbReference>
<keyword evidence="9" id="KW-0067">ATP-binding</keyword>
<evidence type="ECO:0000259" key="15">
    <source>
        <dbReference type="PROSITE" id="PS51194"/>
    </source>
</evidence>
<evidence type="ECO:0000256" key="6">
    <source>
        <dbReference type="ARBA" id="ARBA00022741"/>
    </source>
</evidence>
<evidence type="ECO:0000256" key="3">
    <source>
        <dbReference type="ARBA" id="ARBA00004173"/>
    </source>
</evidence>
<evidence type="ECO:0000313" key="16">
    <source>
        <dbReference type="Proteomes" id="UP000887575"/>
    </source>
</evidence>
<reference evidence="17" key="1">
    <citation type="submission" date="2024-02" db="UniProtKB">
        <authorList>
            <consortium name="WormBaseParasite"/>
        </authorList>
    </citation>
    <scope>IDENTIFICATION</scope>
</reference>
<dbReference type="InterPro" id="IPR041453">
    <property type="entry name" value="Suv3_N"/>
</dbReference>
<dbReference type="GO" id="GO:0000965">
    <property type="term" value="P:mitochondrial RNA 3'-end processing"/>
    <property type="evidence" value="ECO:0007669"/>
    <property type="project" value="TreeGrafter"/>
</dbReference>
<evidence type="ECO:0000256" key="5">
    <source>
        <dbReference type="ARBA" id="ARBA00012552"/>
    </source>
</evidence>
<dbReference type="InterPro" id="IPR001650">
    <property type="entry name" value="Helicase_C-like"/>
</dbReference>
<dbReference type="Gene3D" id="1.10.1740.140">
    <property type="match status" value="1"/>
</dbReference>
<evidence type="ECO:0000256" key="12">
    <source>
        <dbReference type="ARBA" id="ARBA00047984"/>
    </source>
</evidence>
<keyword evidence="8" id="KW-0347">Helicase</keyword>
<accession>A0AAF3EW41</accession>
<evidence type="ECO:0000313" key="17">
    <source>
        <dbReference type="WBParaSite" id="MBELARI_LOCUS18339"/>
    </source>
</evidence>
<dbReference type="Gene3D" id="1.20.272.40">
    <property type="match status" value="1"/>
</dbReference>
<dbReference type="PANTHER" id="PTHR12131:SF1">
    <property type="entry name" value="ATP-DEPENDENT RNA HELICASE SUPV3L1, MITOCHONDRIAL-RELATED"/>
    <property type="match status" value="1"/>
</dbReference>
<dbReference type="Proteomes" id="UP000887575">
    <property type="component" value="Unassembled WGS sequence"/>
</dbReference>
<dbReference type="Pfam" id="PF12513">
    <property type="entry name" value="SUV3_C"/>
    <property type="match status" value="1"/>
</dbReference>
<keyword evidence="6" id="KW-0547">Nucleotide-binding</keyword>
<organism evidence="16 17">
    <name type="scientific">Mesorhabditis belari</name>
    <dbReference type="NCBI Taxonomy" id="2138241"/>
    <lineage>
        <taxon>Eukaryota</taxon>
        <taxon>Metazoa</taxon>
        <taxon>Ecdysozoa</taxon>
        <taxon>Nematoda</taxon>
        <taxon>Chromadorea</taxon>
        <taxon>Rhabditida</taxon>
        <taxon>Rhabditina</taxon>
        <taxon>Rhabditomorpha</taxon>
        <taxon>Rhabditoidea</taxon>
        <taxon>Rhabditidae</taxon>
        <taxon>Mesorhabditinae</taxon>
        <taxon>Mesorhabditis</taxon>
    </lineage>
</organism>
<dbReference type="PROSITE" id="PS51194">
    <property type="entry name" value="HELICASE_CTER"/>
    <property type="match status" value="1"/>
</dbReference>
<keyword evidence="16" id="KW-1185">Reference proteome</keyword>
<keyword evidence="7" id="KW-0378">Hydrolase</keyword>
<feature type="region of interest" description="Disordered" evidence="14">
    <location>
        <begin position="38"/>
        <end position="57"/>
    </location>
</feature>
<dbReference type="GO" id="GO:0016787">
    <property type="term" value="F:hydrolase activity"/>
    <property type="evidence" value="ECO:0007669"/>
    <property type="project" value="UniProtKB-KW"/>
</dbReference>
<dbReference type="PANTHER" id="PTHR12131">
    <property type="entry name" value="ATP-DEPENDENT RNA AND DNA HELICASE"/>
    <property type="match status" value="1"/>
</dbReference>
<comment type="subcellular location">
    <subcellularLocation>
        <location evidence="3">Mitochondrion</location>
    </subcellularLocation>
</comment>
<dbReference type="InterPro" id="IPR050699">
    <property type="entry name" value="RNA-DNA_Helicase"/>
</dbReference>
<dbReference type="InterPro" id="IPR041082">
    <property type="entry name" value="Suv3_C_1"/>
</dbReference>
<dbReference type="GO" id="GO:0005524">
    <property type="term" value="F:ATP binding"/>
    <property type="evidence" value="ECO:0007669"/>
    <property type="project" value="UniProtKB-KW"/>
</dbReference>
<dbReference type="Gene3D" id="3.40.50.300">
    <property type="entry name" value="P-loop containing nucleotide triphosphate hydrolases"/>
    <property type="match status" value="2"/>
</dbReference>
<feature type="compositionally biased region" description="Basic and acidic residues" evidence="14">
    <location>
        <begin position="686"/>
        <end position="716"/>
    </location>
</feature>
<protein>
    <recommendedName>
        <fullName evidence="13">ATP-dependent RNA helicase SUV3 homolog, mitochondrial</fullName>
        <ecNumber evidence="5">3.6.4.13</ecNumber>
    </recommendedName>
</protein>
<dbReference type="Pfam" id="PF22527">
    <property type="entry name" value="DEXQc_Suv3"/>
    <property type="match status" value="1"/>
</dbReference>
<evidence type="ECO:0000256" key="2">
    <source>
        <dbReference type="ARBA" id="ARBA00001946"/>
    </source>
</evidence>
<evidence type="ECO:0000256" key="9">
    <source>
        <dbReference type="ARBA" id="ARBA00022840"/>
    </source>
</evidence>
<evidence type="ECO:0000256" key="13">
    <source>
        <dbReference type="ARBA" id="ARBA00069703"/>
    </source>
</evidence>
<dbReference type="FunFam" id="3.40.50.300:FF:000269">
    <property type="entry name" value="ATP-dependent RNA helicase SUPV3L1, mitochondrial"/>
    <property type="match status" value="1"/>
</dbReference>
<dbReference type="SMART" id="SM00490">
    <property type="entry name" value="HELICc"/>
    <property type="match status" value="1"/>
</dbReference>
<dbReference type="InterPro" id="IPR055206">
    <property type="entry name" value="DEXQc_SUV3"/>
</dbReference>
<dbReference type="FunFam" id="1.20.58.1080:FF:000001">
    <property type="entry name" value="ATP-dependent RNA helicase SUPV3L1, mitochondrial"/>
    <property type="match status" value="1"/>
</dbReference>